<organism evidence="1 2">
    <name type="scientific">Pristionchus entomophagus</name>
    <dbReference type="NCBI Taxonomy" id="358040"/>
    <lineage>
        <taxon>Eukaryota</taxon>
        <taxon>Metazoa</taxon>
        <taxon>Ecdysozoa</taxon>
        <taxon>Nematoda</taxon>
        <taxon>Chromadorea</taxon>
        <taxon>Rhabditida</taxon>
        <taxon>Rhabditina</taxon>
        <taxon>Diplogasteromorpha</taxon>
        <taxon>Diplogasteroidea</taxon>
        <taxon>Neodiplogasteridae</taxon>
        <taxon>Pristionchus</taxon>
    </lineage>
</organism>
<name>A0AAV5TY50_9BILA</name>
<sequence length="97" mass="11406">NYVSRKNDTDLLQWCNLGNTRDDAKIARENNTIKIRHYEISRIDNKFILHHEDGQDELEFASLTQLVSLVAWISYSLIRSRGELLLIHGRPILMRSR</sequence>
<dbReference type="EMBL" id="BTSX01000005">
    <property type="protein sequence ID" value="GMS99169.1"/>
    <property type="molecule type" value="Genomic_DNA"/>
</dbReference>
<protein>
    <submittedName>
        <fullName evidence="1">Uncharacterized protein</fullName>
    </submittedName>
</protein>
<evidence type="ECO:0000313" key="2">
    <source>
        <dbReference type="Proteomes" id="UP001432027"/>
    </source>
</evidence>
<comment type="caution">
    <text evidence="1">The sequence shown here is derived from an EMBL/GenBank/DDBJ whole genome shotgun (WGS) entry which is preliminary data.</text>
</comment>
<gene>
    <name evidence="1" type="ORF">PENTCL1PPCAC_21344</name>
</gene>
<evidence type="ECO:0000313" key="1">
    <source>
        <dbReference type="EMBL" id="GMS99169.1"/>
    </source>
</evidence>
<reference evidence="1" key="1">
    <citation type="submission" date="2023-10" db="EMBL/GenBank/DDBJ databases">
        <title>Genome assembly of Pristionchus species.</title>
        <authorList>
            <person name="Yoshida K."/>
            <person name="Sommer R.J."/>
        </authorList>
    </citation>
    <scope>NUCLEOTIDE SEQUENCE</scope>
    <source>
        <strain evidence="1">RS0144</strain>
    </source>
</reference>
<dbReference type="Proteomes" id="UP001432027">
    <property type="component" value="Unassembled WGS sequence"/>
</dbReference>
<dbReference type="AlphaFoldDB" id="A0AAV5TY50"/>
<proteinExistence type="predicted"/>
<feature type="non-terminal residue" evidence="1">
    <location>
        <position position="1"/>
    </location>
</feature>
<accession>A0AAV5TY50</accession>
<keyword evidence="2" id="KW-1185">Reference proteome</keyword>